<keyword evidence="3 5" id="KW-1133">Transmembrane helix</keyword>
<evidence type="ECO:0000256" key="5">
    <source>
        <dbReference type="SAM" id="Phobius"/>
    </source>
</evidence>
<organism evidence="6 7">
    <name type="scientific">Kibdelosporangium lantanae</name>
    <dbReference type="NCBI Taxonomy" id="1497396"/>
    <lineage>
        <taxon>Bacteria</taxon>
        <taxon>Bacillati</taxon>
        <taxon>Actinomycetota</taxon>
        <taxon>Actinomycetes</taxon>
        <taxon>Pseudonocardiales</taxon>
        <taxon>Pseudonocardiaceae</taxon>
        <taxon>Kibdelosporangium</taxon>
    </lineage>
</organism>
<keyword evidence="2 5" id="KW-0812">Transmembrane</keyword>
<evidence type="ECO:0000256" key="4">
    <source>
        <dbReference type="ARBA" id="ARBA00023136"/>
    </source>
</evidence>
<name>A0ABW3MRF4_9PSEU</name>
<reference evidence="7" key="1">
    <citation type="journal article" date="2019" name="Int. J. Syst. Evol. Microbiol.">
        <title>The Global Catalogue of Microorganisms (GCM) 10K type strain sequencing project: providing services to taxonomists for standard genome sequencing and annotation.</title>
        <authorList>
            <consortium name="The Broad Institute Genomics Platform"/>
            <consortium name="The Broad Institute Genome Sequencing Center for Infectious Disease"/>
            <person name="Wu L."/>
            <person name="Ma J."/>
        </authorList>
    </citation>
    <scope>NUCLEOTIDE SEQUENCE [LARGE SCALE GENOMIC DNA]</scope>
    <source>
        <strain evidence="7">JCM 31486</strain>
    </source>
</reference>
<evidence type="ECO:0000256" key="3">
    <source>
        <dbReference type="ARBA" id="ARBA00022989"/>
    </source>
</evidence>
<accession>A0ABW3MRF4</accession>
<sequence length="79" mass="8265">DAALNSLRTATDATVLAMVLGVLSSVALTRLRRTAELMDVALMLPLGVSAVTVGFGYLVTLDALPGDLRTSPLLGRERP</sequence>
<comment type="subcellular location">
    <subcellularLocation>
        <location evidence="1">Membrane</location>
        <topology evidence="1">Multi-pass membrane protein</topology>
    </subcellularLocation>
</comment>
<comment type="caution">
    <text evidence="6">The sequence shown here is derived from an EMBL/GenBank/DDBJ whole genome shotgun (WGS) entry which is preliminary data.</text>
</comment>
<dbReference type="Gene3D" id="1.10.3720.10">
    <property type="entry name" value="MetI-like"/>
    <property type="match status" value="1"/>
</dbReference>
<dbReference type="Proteomes" id="UP001597045">
    <property type="component" value="Unassembled WGS sequence"/>
</dbReference>
<dbReference type="EMBL" id="JBHTIS010004081">
    <property type="protein sequence ID" value="MFD1052039.1"/>
    <property type="molecule type" value="Genomic_DNA"/>
</dbReference>
<feature type="non-terminal residue" evidence="6">
    <location>
        <position position="1"/>
    </location>
</feature>
<dbReference type="SUPFAM" id="SSF161098">
    <property type="entry name" value="MetI-like"/>
    <property type="match status" value="1"/>
</dbReference>
<dbReference type="InterPro" id="IPR035906">
    <property type="entry name" value="MetI-like_sf"/>
</dbReference>
<feature type="transmembrane region" description="Helical" evidence="5">
    <location>
        <begin position="40"/>
        <end position="59"/>
    </location>
</feature>
<evidence type="ECO:0000256" key="2">
    <source>
        <dbReference type="ARBA" id="ARBA00022692"/>
    </source>
</evidence>
<evidence type="ECO:0000313" key="7">
    <source>
        <dbReference type="Proteomes" id="UP001597045"/>
    </source>
</evidence>
<evidence type="ECO:0000256" key="1">
    <source>
        <dbReference type="ARBA" id="ARBA00004141"/>
    </source>
</evidence>
<protein>
    <submittedName>
        <fullName evidence="6">Iron ABC transporter permease</fullName>
    </submittedName>
</protein>
<gene>
    <name evidence="6" type="ORF">ACFQ1S_43960</name>
</gene>
<feature type="transmembrane region" description="Helical" evidence="5">
    <location>
        <begin position="6"/>
        <end position="28"/>
    </location>
</feature>
<keyword evidence="4 5" id="KW-0472">Membrane</keyword>
<keyword evidence="7" id="KW-1185">Reference proteome</keyword>
<proteinExistence type="predicted"/>
<evidence type="ECO:0000313" key="6">
    <source>
        <dbReference type="EMBL" id="MFD1052039.1"/>
    </source>
</evidence>